<feature type="signal peptide" evidence="1">
    <location>
        <begin position="1"/>
        <end position="21"/>
    </location>
</feature>
<proteinExistence type="predicted"/>
<gene>
    <name evidence="2" type="ORF">SNE40_001408</name>
</gene>
<name>A0AAN8Q3H3_PATCE</name>
<reference evidence="2 3" key="1">
    <citation type="submission" date="2024-01" db="EMBL/GenBank/DDBJ databases">
        <title>The genome of the rayed Mediterranean limpet Patella caerulea (Linnaeus, 1758).</title>
        <authorList>
            <person name="Anh-Thu Weber A."/>
            <person name="Halstead-Nussloch G."/>
        </authorList>
    </citation>
    <scope>NUCLEOTIDE SEQUENCE [LARGE SCALE GENOMIC DNA]</scope>
    <source>
        <strain evidence="2">AATW-2023a</strain>
        <tissue evidence="2">Whole specimen</tissue>
    </source>
</reference>
<dbReference type="Proteomes" id="UP001347796">
    <property type="component" value="Unassembled WGS sequence"/>
</dbReference>
<evidence type="ECO:0000256" key="1">
    <source>
        <dbReference type="SAM" id="SignalP"/>
    </source>
</evidence>
<keyword evidence="1" id="KW-0732">Signal</keyword>
<sequence length="89" mass="9861">MKVVYFTLAVIVCGLFENIEARICGVPCGRRTDCSSGSRIHYPQCGSCVCSDRNIFSCPVNTNNILPCADGCRLRIRNGCRKCSCYQRS</sequence>
<feature type="chain" id="PRO_5042914676" evidence="1">
    <location>
        <begin position="22"/>
        <end position="89"/>
    </location>
</feature>
<keyword evidence="3" id="KW-1185">Reference proteome</keyword>
<organism evidence="2 3">
    <name type="scientific">Patella caerulea</name>
    <name type="common">Rayed Mediterranean limpet</name>
    <dbReference type="NCBI Taxonomy" id="87958"/>
    <lineage>
        <taxon>Eukaryota</taxon>
        <taxon>Metazoa</taxon>
        <taxon>Spiralia</taxon>
        <taxon>Lophotrochozoa</taxon>
        <taxon>Mollusca</taxon>
        <taxon>Gastropoda</taxon>
        <taxon>Patellogastropoda</taxon>
        <taxon>Patelloidea</taxon>
        <taxon>Patellidae</taxon>
        <taxon>Patella</taxon>
    </lineage>
</organism>
<dbReference type="EMBL" id="JAZGQO010000001">
    <property type="protein sequence ID" value="KAK6196122.1"/>
    <property type="molecule type" value="Genomic_DNA"/>
</dbReference>
<dbReference type="AlphaFoldDB" id="A0AAN8Q3H3"/>
<comment type="caution">
    <text evidence="2">The sequence shown here is derived from an EMBL/GenBank/DDBJ whole genome shotgun (WGS) entry which is preliminary data.</text>
</comment>
<protein>
    <submittedName>
        <fullName evidence="2">Uncharacterized protein</fullName>
    </submittedName>
</protein>
<accession>A0AAN8Q3H3</accession>
<evidence type="ECO:0000313" key="3">
    <source>
        <dbReference type="Proteomes" id="UP001347796"/>
    </source>
</evidence>
<evidence type="ECO:0000313" key="2">
    <source>
        <dbReference type="EMBL" id="KAK6196122.1"/>
    </source>
</evidence>